<dbReference type="InterPro" id="IPR023296">
    <property type="entry name" value="Glyco_hydro_beta-prop_sf"/>
</dbReference>
<keyword evidence="4 5" id="KW-0326">Glycosidase</keyword>
<accession>A0ABS2F2B2</accession>
<comment type="similarity">
    <text evidence="1 5">Belongs to the glycosyl hydrolase 32 family.</text>
</comment>
<comment type="caution">
    <text evidence="8">The sequence shown here is derived from an EMBL/GenBank/DDBJ whole genome shotgun (WGS) entry which is preliminary data.</text>
</comment>
<dbReference type="GO" id="GO:0016787">
    <property type="term" value="F:hydrolase activity"/>
    <property type="evidence" value="ECO:0007669"/>
    <property type="project" value="UniProtKB-KW"/>
</dbReference>
<feature type="domain" description="Glycosyl hydrolase family 32 N-terminal" evidence="6">
    <location>
        <begin position="11"/>
        <end position="326"/>
    </location>
</feature>
<keyword evidence="3 5" id="KW-0378">Hydrolase</keyword>
<dbReference type="Gene3D" id="2.60.120.560">
    <property type="entry name" value="Exo-inulinase, domain 1"/>
    <property type="match status" value="1"/>
</dbReference>
<dbReference type="InterPro" id="IPR018053">
    <property type="entry name" value="Glyco_hydro_32_AS"/>
</dbReference>
<organism evidence="8 9">
    <name type="scientific">Olsenella profusa</name>
    <dbReference type="NCBI Taxonomy" id="138595"/>
    <lineage>
        <taxon>Bacteria</taxon>
        <taxon>Bacillati</taxon>
        <taxon>Actinomycetota</taxon>
        <taxon>Coriobacteriia</taxon>
        <taxon>Coriobacteriales</taxon>
        <taxon>Atopobiaceae</taxon>
        <taxon>Olsenella</taxon>
    </lineage>
</organism>
<gene>
    <name evidence="8" type="ORF">H9X80_06200</name>
</gene>
<reference evidence="8 9" key="1">
    <citation type="journal article" date="2021" name="Sci. Rep.">
        <title>The distribution of antibiotic resistance genes in chicken gut microbiota commensals.</title>
        <authorList>
            <person name="Juricova H."/>
            <person name="Matiasovicova J."/>
            <person name="Kubasova T."/>
            <person name="Cejkova D."/>
            <person name="Rychlik I."/>
        </authorList>
    </citation>
    <scope>NUCLEOTIDE SEQUENCE [LARGE SCALE GENOMIC DNA]</scope>
    <source>
        <strain evidence="8 9">An794</strain>
    </source>
</reference>
<proteinExistence type="inferred from homology"/>
<feature type="domain" description="Glycosyl hydrolase family 32 C-terminal" evidence="7">
    <location>
        <begin position="405"/>
        <end position="443"/>
    </location>
</feature>
<dbReference type="PANTHER" id="PTHR43101">
    <property type="entry name" value="BETA-FRUCTOSIDASE"/>
    <property type="match status" value="1"/>
</dbReference>
<name>A0ABS2F2B2_9ACTN</name>
<dbReference type="Proteomes" id="UP000712527">
    <property type="component" value="Unassembled WGS sequence"/>
</dbReference>
<dbReference type="PROSITE" id="PS00609">
    <property type="entry name" value="GLYCOSYL_HYDROL_F32"/>
    <property type="match status" value="1"/>
</dbReference>
<dbReference type="CDD" id="cd18623">
    <property type="entry name" value="GH32_ScrB-like"/>
    <property type="match status" value="1"/>
</dbReference>
<dbReference type="EC" id="3.2.1.26" evidence="2"/>
<dbReference type="SUPFAM" id="SSF49899">
    <property type="entry name" value="Concanavalin A-like lectins/glucanases"/>
    <property type="match status" value="1"/>
</dbReference>
<evidence type="ECO:0000256" key="5">
    <source>
        <dbReference type="RuleBase" id="RU362110"/>
    </source>
</evidence>
<dbReference type="Pfam" id="PF08244">
    <property type="entry name" value="Glyco_hydro_32C"/>
    <property type="match status" value="1"/>
</dbReference>
<dbReference type="InterPro" id="IPR001362">
    <property type="entry name" value="Glyco_hydro_32"/>
</dbReference>
<dbReference type="SMART" id="SM00640">
    <property type="entry name" value="Glyco_32"/>
    <property type="match status" value="1"/>
</dbReference>
<evidence type="ECO:0000313" key="8">
    <source>
        <dbReference type="EMBL" id="MBM6775131.1"/>
    </source>
</evidence>
<evidence type="ECO:0000259" key="7">
    <source>
        <dbReference type="Pfam" id="PF08244"/>
    </source>
</evidence>
<protein>
    <recommendedName>
        <fullName evidence="2">beta-fructofuranosidase</fullName>
        <ecNumber evidence="2">3.2.1.26</ecNumber>
    </recommendedName>
</protein>
<evidence type="ECO:0000256" key="1">
    <source>
        <dbReference type="ARBA" id="ARBA00009902"/>
    </source>
</evidence>
<dbReference type="Gene3D" id="2.115.10.20">
    <property type="entry name" value="Glycosyl hydrolase domain, family 43"/>
    <property type="match status" value="1"/>
</dbReference>
<sequence length="463" mass="50429">MSHDRWRMGFHLMPPTGWLNDPNGLCQLNGTYHVFHQYSPEWPAPGAARGWGHAVSDDLVHWRHLGMAIAPDTPDETSGAYSGCAVPWEGGLRLYYTGNVKEPGDYDYVRAGRRSVQILVESPDGRALGEKHVVLRNASYPSFCTCHVRDPKVWRSDDAWWMLLGARDLDDRGLALLMRSIDGVSWESAGTVRSDGPLGYMWECPDRIMFGDRAWLSLCPQGMQDDPLSGGLHDVTCYLPLPAGEKLEGAADVTVARADARLWDHGFDFYAPQTFVDESGRTLLVAWMGMPDAPYDSAPDGLAWCHCLTVPRELSAGEGGALLQRPVPELDALRGAGHDLRPGAPLRLGHHRADVVVRGSGGPLALTLDGALHVRCADGELSLSFADERVGAGRTERVAPCGDVRELRVLVDSSAVEVYANDGQTVLSTRWFPRADALEVALTGEAAGSLWEMGDGMAGTYEA</sequence>
<dbReference type="InterPro" id="IPR013189">
    <property type="entry name" value="Glyco_hydro_32_C"/>
</dbReference>
<dbReference type="EMBL" id="JACSNQ010000011">
    <property type="protein sequence ID" value="MBM6775131.1"/>
    <property type="molecule type" value="Genomic_DNA"/>
</dbReference>
<evidence type="ECO:0000259" key="6">
    <source>
        <dbReference type="Pfam" id="PF00251"/>
    </source>
</evidence>
<dbReference type="InterPro" id="IPR013148">
    <property type="entry name" value="Glyco_hydro_32_N"/>
</dbReference>
<dbReference type="InterPro" id="IPR051214">
    <property type="entry name" value="GH32_Enzymes"/>
</dbReference>
<evidence type="ECO:0000256" key="2">
    <source>
        <dbReference type="ARBA" id="ARBA00012758"/>
    </source>
</evidence>
<dbReference type="SUPFAM" id="SSF75005">
    <property type="entry name" value="Arabinanase/levansucrase/invertase"/>
    <property type="match status" value="1"/>
</dbReference>
<dbReference type="InterPro" id="IPR013320">
    <property type="entry name" value="ConA-like_dom_sf"/>
</dbReference>
<dbReference type="PANTHER" id="PTHR43101:SF1">
    <property type="entry name" value="BETA-FRUCTOSIDASE"/>
    <property type="match status" value="1"/>
</dbReference>
<dbReference type="Pfam" id="PF00251">
    <property type="entry name" value="Glyco_hydro_32N"/>
    <property type="match status" value="1"/>
</dbReference>
<evidence type="ECO:0000256" key="3">
    <source>
        <dbReference type="ARBA" id="ARBA00022801"/>
    </source>
</evidence>
<keyword evidence="9" id="KW-1185">Reference proteome</keyword>
<evidence type="ECO:0000256" key="4">
    <source>
        <dbReference type="ARBA" id="ARBA00023295"/>
    </source>
</evidence>
<dbReference type="RefSeq" id="WP_204793474.1">
    <property type="nucleotide sequence ID" value="NZ_JACSNQ010000011.1"/>
</dbReference>
<evidence type="ECO:0000313" key="9">
    <source>
        <dbReference type="Proteomes" id="UP000712527"/>
    </source>
</evidence>